<gene>
    <name evidence="1" type="ORF">AMELA_G00114010</name>
</gene>
<evidence type="ECO:0000313" key="2">
    <source>
        <dbReference type="Proteomes" id="UP000593565"/>
    </source>
</evidence>
<sequence>FLGNGGKSLILATECGDLYQLGKIKQTLIMFRVPYNSSFSTGSIKRKSDLKCSNAQACSRYDV</sequence>
<dbReference type="Proteomes" id="UP000593565">
    <property type="component" value="Unassembled WGS sequence"/>
</dbReference>
<keyword evidence="2" id="KW-1185">Reference proteome</keyword>
<evidence type="ECO:0000313" key="1">
    <source>
        <dbReference type="EMBL" id="KAF4085140.1"/>
    </source>
</evidence>
<accession>A0A7J6AQU6</accession>
<feature type="non-terminal residue" evidence="1">
    <location>
        <position position="1"/>
    </location>
</feature>
<name>A0A7J6AQU6_AMEME</name>
<comment type="caution">
    <text evidence="1">The sequence shown here is derived from an EMBL/GenBank/DDBJ whole genome shotgun (WGS) entry which is preliminary data.</text>
</comment>
<dbReference type="AlphaFoldDB" id="A0A7J6AQU6"/>
<dbReference type="EMBL" id="JAAGNN010000009">
    <property type="protein sequence ID" value="KAF4085140.1"/>
    <property type="molecule type" value="Genomic_DNA"/>
</dbReference>
<organism evidence="1 2">
    <name type="scientific">Ameiurus melas</name>
    <name type="common">Black bullhead</name>
    <name type="synonym">Silurus melas</name>
    <dbReference type="NCBI Taxonomy" id="219545"/>
    <lineage>
        <taxon>Eukaryota</taxon>
        <taxon>Metazoa</taxon>
        <taxon>Chordata</taxon>
        <taxon>Craniata</taxon>
        <taxon>Vertebrata</taxon>
        <taxon>Euteleostomi</taxon>
        <taxon>Actinopterygii</taxon>
        <taxon>Neopterygii</taxon>
        <taxon>Teleostei</taxon>
        <taxon>Ostariophysi</taxon>
        <taxon>Siluriformes</taxon>
        <taxon>Ictaluridae</taxon>
        <taxon>Ameiurus</taxon>
    </lineage>
</organism>
<proteinExistence type="predicted"/>
<reference evidence="1 2" key="1">
    <citation type="submission" date="2020-02" db="EMBL/GenBank/DDBJ databases">
        <title>A chromosome-scale genome assembly of the black bullhead catfish (Ameiurus melas).</title>
        <authorList>
            <person name="Wen M."/>
            <person name="Zham M."/>
            <person name="Cabau C."/>
            <person name="Klopp C."/>
            <person name="Donnadieu C."/>
            <person name="Roques C."/>
            <person name="Bouchez O."/>
            <person name="Lampietro C."/>
            <person name="Jouanno E."/>
            <person name="Herpin A."/>
            <person name="Louis A."/>
            <person name="Berthelot C."/>
            <person name="Parey E."/>
            <person name="Roest-Crollius H."/>
            <person name="Braasch I."/>
            <person name="Postlethwait J."/>
            <person name="Robinson-Rechavi M."/>
            <person name="Echchiki A."/>
            <person name="Begum T."/>
            <person name="Montfort J."/>
            <person name="Schartl M."/>
            <person name="Bobe J."/>
            <person name="Guiguen Y."/>
        </authorList>
    </citation>
    <scope>NUCLEOTIDE SEQUENCE [LARGE SCALE GENOMIC DNA]</scope>
    <source>
        <strain evidence="1">M_S1</strain>
        <tissue evidence="1">Blood</tissue>
    </source>
</reference>
<protein>
    <submittedName>
        <fullName evidence="1">Uncharacterized protein</fullName>
    </submittedName>
</protein>